<accession>E5A508</accession>
<dbReference type="AlphaFoldDB" id="E5A508"/>
<gene>
    <name evidence="3" type="ORF">LEMA_P079450.1</name>
</gene>
<dbReference type="EMBL" id="FP929134">
    <property type="protein sequence ID" value="CBX98706.1"/>
    <property type="molecule type" value="Genomic_DNA"/>
</dbReference>
<feature type="region of interest" description="Disordered" evidence="1">
    <location>
        <begin position="97"/>
        <end position="119"/>
    </location>
</feature>
<keyword evidence="2" id="KW-0472">Membrane</keyword>
<sequence length="150" mass="16674">MSHRLPLICSVIQRRTAWTFEYWNFYRIAIGPLLSILTFISVITLVGGSREIRFSADVSRLRHVGGRGAPPNRVNVLSNQPFLMDCVMETRWRRKVGEGAKDTTTAELQRAASDESPPDCRPGKFVAHLTCRLAAGRPLTPVSSGSDNYG</sequence>
<proteinExistence type="predicted"/>
<reference evidence="4" key="1">
    <citation type="journal article" date="2011" name="Nat. Commun.">
        <title>Effector diversification within compartments of the Leptosphaeria maculans genome affected by Repeat-Induced Point mutations.</title>
        <authorList>
            <person name="Rouxel T."/>
            <person name="Grandaubert J."/>
            <person name="Hane J.K."/>
            <person name="Hoede C."/>
            <person name="van de Wouw A.P."/>
            <person name="Couloux A."/>
            <person name="Dominguez V."/>
            <person name="Anthouard V."/>
            <person name="Bally P."/>
            <person name="Bourras S."/>
            <person name="Cozijnsen A.J."/>
            <person name="Ciuffetti L.M."/>
            <person name="Degrave A."/>
            <person name="Dilmaghani A."/>
            <person name="Duret L."/>
            <person name="Fudal I."/>
            <person name="Goodwin S.B."/>
            <person name="Gout L."/>
            <person name="Glaser N."/>
            <person name="Linglin J."/>
            <person name="Kema G.H.J."/>
            <person name="Lapalu N."/>
            <person name="Lawrence C.B."/>
            <person name="May K."/>
            <person name="Meyer M."/>
            <person name="Ollivier B."/>
            <person name="Poulain J."/>
            <person name="Schoch C.L."/>
            <person name="Simon A."/>
            <person name="Spatafora J.W."/>
            <person name="Stachowiak A."/>
            <person name="Turgeon B.G."/>
            <person name="Tyler B.M."/>
            <person name="Vincent D."/>
            <person name="Weissenbach J."/>
            <person name="Amselem J."/>
            <person name="Quesneville H."/>
            <person name="Oliver R.P."/>
            <person name="Wincker P."/>
            <person name="Balesdent M.-H."/>
            <person name="Howlett B.J."/>
        </authorList>
    </citation>
    <scope>NUCLEOTIDE SEQUENCE [LARGE SCALE GENOMIC DNA]</scope>
    <source>
        <strain evidence="4">JN3 / isolate v23.1.3 / race Av1-4-5-6-7-8</strain>
    </source>
</reference>
<organism evidence="4">
    <name type="scientific">Leptosphaeria maculans (strain JN3 / isolate v23.1.3 / race Av1-4-5-6-7-8)</name>
    <name type="common">Blackleg fungus</name>
    <name type="synonym">Phoma lingam</name>
    <dbReference type="NCBI Taxonomy" id="985895"/>
    <lineage>
        <taxon>Eukaryota</taxon>
        <taxon>Fungi</taxon>
        <taxon>Dikarya</taxon>
        <taxon>Ascomycota</taxon>
        <taxon>Pezizomycotina</taxon>
        <taxon>Dothideomycetes</taxon>
        <taxon>Pleosporomycetidae</taxon>
        <taxon>Pleosporales</taxon>
        <taxon>Pleosporineae</taxon>
        <taxon>Leptosphaeriaceae</taxon>
        <taxon>Plenodomus</taxon>
        <taxon>Plenodomus lingam/Leptosphaeria maculans species complex</taxon>
    </lineage>
</organism>
<dbReference type="HOGENOM" id="CLU_1740866_0_0_1"/>
<dbReference type="Proteomes" id="UP000002668">
    <property type="component" value="Genome"/>
</dbReference>
<name>E5A508_LEPMJ</name>
<evidence type="ECO:0000256" key="1">
    <source>
        <dbReference type="SAM" id="MobiDB-lite"/>
    </source>
</evidence>
<protein>
    <submittedName>
        <fullName evidence="3">Predicted protein</fullName>
    </submittedName>
</protein>
<keyword evidence="2" id="KW-0812">Transmembrane</keyword>
<dbReference type="VEuPathDB" id="FungiDB:LEMA_P079450.1"/>
<dbReference type="InParanoid" id="E5A508"/>
<evidence type="ECO:0000256" key="2">
    <source>
        <dbReference type="SAM" id="Phobius"/>
    </source>
</evidence>
<keyword evidence="2" id="KW-1133">Transmembrane helix</keyword>
<feature type="transmembrane region" description="Helical" evidence="2">
    <location>
        <begin position="25"/>
        <end position="46"/>
    </location>
</feature>
<keyword evidence="4" id="KW-1185">Reference proteome</keyword>
<evidence type="ECO:0000313" key="4">
    <source>
        <dbReference type="Proteomes" id="UP000002668"/>
    </source>
</evidence>
<evidence type="ECO:0000313" key="3">
    <source>
        <dbReference type="EMBL" id="CBX98706.1"/>
    </source>
</evidence>